<gene>
    <name evidence="1" type="ORF">ASCRUDRAFT_76586</name>
</gene>
<dbReference type="RefSeq" id="XP_020046380.1">
    <property type="nucleotide sequence ID" value="XM_020193532.1"/>
</dbReference>
<proteinExistence type="predicted"/>
<reference evidence="2" key="1">
    <citation type="submission" date="2016-05" db="EMBL/GenBank/DDBJ databases">
        <title>Comparative genomics of biotechnologically important yeasts.</title>
        <authorList>
            <consortium name="DOE Joint Genome Institute"/>
            <person name="Riley R."/>
            <person name="Haridas S."/>
            <person name="Wolfe K.H."/>
            <person name="Lopes M.R."/>
            <person name="Hittinger C.T."/>
            <person name="Goker M."/>
            <person name="Salamov A."/>
            <person name="Wisecaver J."/>
            <person name="Long T.M."/>
            <person name="Aerts A.L."/>
            <person name="Barry K."/>
            <person name="Choi C."/>
            <person name="Clum A."/>
            <person name="Coughlan A.Y."/>
            <person name="Deshpande S."/>
            <person name="Douglass A.P."/>
            <person name="Hanson S.J."/>
            <person name="Klenk H.-P."/>
            <person name="Labutti K."/>
            <person name="Lapidus A."/>
            <person name="Lindquist E."/>
            <person name="Lipzen A."/>
            <person name="Meier-Kolthoff J.P."/>
            <person name="Ohm R.A."/>
            <person name="Otillar R.P."/>
            <person name="Pangilinan J."/>
            <person name="Peng Y."/>
            <person name="Rokas A."/>
            <person name="Rosa C.A."/>
            <person name="Scheuner C."/>
            <person name="Sibirny A.A."/>
            <person name="Slot J.C."/>
            <person name="Stielow J.B."/>
            <person name="Sun H."/>
            <person name="Kurtzman C.P."/>
            <person name="Blackwell M."/>
            <person name="Grigoriev I.V."/>
            <person name="Jeffries T.W."/>
        </authorList>
    </citation>
    <scope>NUCLEOTIDE SEQUENCE [LARGE SCALE GENOMIC DNA]</scope>
    <source>
        <strain evidence="2">DSM 1968</strain>
    </source>
</reference>
<sequence length="72" mass="8256">MLKTEINYFFYGFGNDWILPTFGQPIFVTLLKTEIACSNSGNQSKWLMSMNANTLLDLTLLTVLLDIHRIDL</sequence>
<dbReference type="GeneID" id="30967168"/>
<feature type="non-terminal residue" evidence="1">
    <location>
        <position position="72"/>
    </location>
</feature>
<dbReference type="AlphaFoldDB" id="A0A1D2VEY5"/>
<evidence type="ECO:0000313" key="1">
    <source>
        <dbReference type="EMBL" id="ODV60073.1"/>
    </source>
</evidence>
<evidence type="ECO:0000313" key="2">
    <source>
        <dbReference type="Proteomes" id="UP000095038"/>
    </source>
</evidence>
<organism evidence="1 2">
    <name type="scientific">Ascoidea rubescens DSM 1968</name>
    <dbReference type="NCBI Taxonomy" id="1344418"/>
    <lineage>
        <taxon>Eukaryota</taxon>
        <taxon>Fungi</taxon>
        <taxon>Dikarya</taxon>
        <taxon>Ascomycota</taxon>
        <taxon>Saccharomycotina</taxon>
        <taxon>Saccharomycetes</taxon>
        <taxon>Ascoideaceae</taxon>
        <taxon>Ascoidea</taxon>
    </lineage>
</organism>
<dbReference type="EMBL" id="KV454483">
    <property type="protein sequence ID" value="ODV60073.1"/>
    <property type="molecule type" value="Genomic_DNA"/>
</dbReference>
<accession>A0A1D2VEY5</accession>
<keyword evidence="2" id="KW-1185">Reference proteome</keyword>
<dbReference type="InParanoid" id="A0A1D2VEY5"/>
<dbReference type="Proteomes" id="UP000095038">
    <property type="component" value="Unassembled WGS sequence"/>
</dbReference>
<protein>
    <submittedName>
        <fullName evidence="1">Uncharacterized protein</fullName>
    </submittedName>
</protein>
<name>A0A1D2VEY5_9ASCO</name>